<dbReference type="Pfam" id="PF04074">
    <property type="entry name" value="DUF386"/>
    <property type="match status" value="1"/>
</dbReference>
<name>A0A1G5S483_PSEXY</name>
<organism evidence="1 2">
    <name type="scientific">Pseudobutyrivibrio xylanivorans</name>
    <dbReference type="NCBI Taxonomy" id="185007"/>
    <lineage>
        <taxon>Bacteria</taxon>
        <taxon>Bacillati</taxon>
        <taxon>Bacillota</taxon>
        <taxon>Clostridia</taxon>
        <taxon>Lachnospirales</taxon>
        <taxon>Lachnospiraceae</taxon>
        <taxon>Pseudobutyrivibrio</taxon>
    </lineage>
</organism>
<dbReference type="EMBL" id="FMWK01000019">
    <property type="protein sequence ID" value="SCZ81174.1"/>
    <property type="molecule type" value="Genomic_DNA"/>
</dbReference>
<reference evidence="1 2" key="1">
    <citation type="submission" date="2016-10" db="EMBL/GenBank/DDBJ databases">
        <authorList>
            <person name="de Groot N.N."/>
        </authorList>
    </citation>
    <scope>NUCLEOTIDE SEQUENCE [LARGE SCALE GENOMIC DNA]</scope>
    <source>
        <strain evidence="1 2">DSM 10317</strain>
    </source>
</reference>
<dbReference type="RefSeq" id="WP_176757694.1">
    <property type="nucleotide sequence ID" value="NZ_FMWK01000019.1"/>
</dbReference>
<dbReference type="SUPFAM" id="SSF51197">
    <property type="entry name" value="Clavaminate synthase-like"/>
    <property type="match status" value="1"/>
</dbReference>
<accession>A0A1G5S483</accession>
<evidence type="ECO:0000313" key="1">
    <source>
        <dbReference type="EMBL" id="SCZ81174.1"/>
    </source>
</evidence>
<proteinExistence type="predicted"/>
<dbReference type="AlphaFoldDB" id="A0A1G5S483"/>
<dbReference type="NCBIfam" id="TIGR00022">
    <property type="entry name" value="YhcH/YjgK/YiaL family protein"/>
    <property type="match status" value="1"/>
</dbReference>
<sequence length="140" mass="15605">MKTINDIDARIERVSKMLLAGEYEDVPSGILADGTPYRISEYETKDAKDCIIESHRNHIDVQFVISGSEWINLYAGSGLTSVGEYNAEADAEFWQDGIIESRTIMRPGSIMVIKENVPHMGCVQIDGPEKVKKLVCKIEA</sequence>
<evidence type="ECO:0000313" key="2">
    <source>
        <dbReference type="Proteomes" id="UP000199428"/>
    </source>
</evidence>
<gene>
    <name evidence="1" type="ORF">SAMN02910350_02675</name>
</gene>
<dbReference type="InterPro" id="IPR037012">
    <property type="entry name" value="NanQ/TabA/YiaL_sf"/>
</dbReference>
<dbReference type="Proteomes" id="UP000199428">
    <property type="component" value="Unassembled WGS sequence"/>
</dbReference>
<dbReference type="InterPro" id="IPR004375">
    <property type="entry name" value="NanQ/TabA/YiaL"/>
</dbReference>
<dbReference type="PANTHER" id="PTHR34986:SF1">
    <property type="entry name" value="PROTEIN YIAL"/>
    <property type="match status" value="1"/>
</dbReference>
<dbReference type="GO" id="GO:0005829">
    <property type="term" value="C:cytosol"/>
    <property type="evidence" value="ECO:0007669"/>
    <property type="project" value="TreeGrafter"/>
</dbReference>
<dbReference type="Gene3D" id="2.60.120.370">
    <property type="entry name" value="YhcH/YjgK/YiaL"/>
    <property type="match status" value="1"/>
</dbReference>
<dbReference type="PANTHER" id="PTHR34986">
    <property type="entry name" value="EVOLVED BETA-GALACTOSIDASE SUBUNIT BETA"/>
    <property type="match status" value="1"/>
</dbReference>
<protein>
    <submittedName>
        <fullName evidence="1">YhcH/YjgK/YiaL family protein</fullName>
    </submittedName>
</protein>